<dbReference type="InterPro" id="IPR057596">
    <property type="entry name" value="RDRP_core"/>
</dbReference>
<keyword evidence="1" id="KW-0808">Transferase</keyword>
<dbReference type="InParanoid" id="A0A218ZBC1"/>
<feature type="domain" description="RDRP core" evidence="2">
    <location>
        <begin position="616"/>
        <end position="1020"/>
    </location>
</feature>
<dbReference type="GO" id="GO:0003968">
    <property type="term" value="F:RNA-directed RNA polymerase activity"/>
    <property type="evidence" value="ECO:0007669"/>
    <property type="project" value="UniProtKB-KW"/>
</dbReference>
<dbReference type="Pfam" id="PF25358">
    <property type="entry name" value="PH_fung_RdRP"/>
    <property type="match status" value="1"/>
</dbReference>
<feature type="domain" description="RDRP core" evidence="2">
    <location>
        <begin position="461"/>
        <end position="611"/>
    </location>
</feature>
<dbReference type="EMBL" id="MZNU01000099">
    <property type="protein sequence ID" value="OWP04585.1"/>
    <property type="molecule type" value="Genomic_DNA"/>
</dbReference>
<evidence type="ECO:0000313" key="5">
    <source>
        <dbReference type="Proteomes" id="UP000242519"/>
    </source>
</evidence>
<dbReference type="Pfam" id="PF05183">
    <property type="entry name" value="RdRP"/>
    <property type="match status" value="2"/>
</dbReference>
<evidence type="ECO:0000259" key="3">
    <source>
        <dbReference type="Pfam" id="PF25358"/>
    </source>
</evidence>
<dbReference type="GO" id="GO:0003723">
    <property type="term" value="F:RNA binding"/>
    <property type="evidence" value="ECO:0007669"/>
    <property type="project" value="UniProtKB-KW"/>
</dbReference>
<comment type="similarity">
    <text evidence="1">Belongs to the RdRP family.</text>
</comment>
<keyword evidence="1 4" id="KW-0696">RNA-directed RNA polymerase</keyword>
<keyword evidence="1" id="KW-0694">RNA-binding</keyword>
<comment type="caution">
    <text evidence="4">The sequence shown here is derived from an EMBL/GenBank/DDBJ whole genome shotgun (WGS) entry which is preliminary data.</text>
</comment>
<dbReference type="OrthoDB" id="6513042at2759"/>
<feature type="domain" description="RdRP-like PH" evidence="3">
    <location>
        <begin position="173"/>
        <end position="332"/>
    </location>
</feature>
<accession>A0A218ZBC1</accession>
<dbReference type="CDD" id="cd00590">
    <property type="entry name" value="RRM_SF"/>
    <property type="match status" value="1"/>
</dbReference>
<keyword evidence="1" id="KW-0548">Nucleotidyltransferase</keyword>
<dbReference type="GO" id="GO:0030422">
    <property type="term" value="P:siRNA processing"/>
    <property type="evidence" value="ECO:0007669"/>
    <property type="project" value="TreeGrafter"/>
</dbReference>
<reference evidence="4 5" key="1">
    <citation type="submission" date="2017-04" db="EMBL/GenBank/DDBJ databases">
        <title>Draft genome sequence of Marssonina coronaria NL1: causal agent of apple blotch.</title>
        <authorList>
            <person name="Cheng Q."/>
        </authorList>
    </citation>
    <scope>NUCLEOTIDE SEQUENCE [LARGE SCALE GENOMIC DNA]</scope>
    <source>
        <strain evidence="4 5">NL1</strain>
    </source>
</reference>
<dbReference type="GO" id="GO:0031380">
    <property type="term" value="C:nuclear RNA-directed RNA polymerase complex"/>
    <property type="evidence" value="ECO:0007669"/>
    <property type="project" value="TreeGrafter"/>
</dbReference>
<dbReference type="EC" id="2.7.7.48" evidence="1"/>
<dbReference type="PANTHER" id="PTHR23079:SF17">
    <property type="entry name" value="RNA-DEPENDENT RNA POLYMERASE"/>
    <property type="match status" value="1"/>
</dbReference>
<sequence length="1195" mass="135400">MEVFIRDVPEQLTENMIRKLLRPYLEKLSIQTYHCRKQAQKRFALLTFLHVSDGQNFIVVFGQNKPPQLSPEQPKIRLLGTPVFCSPSKNAVNTHLLRSLAKEEKDRYALRKNPKPKAKTIAQTTKSFTVVSVSSFTVRKTPLMLSSNAPGDMRDQGCDGGLPASSPAGKPLTIIQCGVWGYRGAELCFIPHYDLYGNGSVQIGTRSMTLRMSDGQRVDFLYTGTRSITTEDSPNASITITMNEAPRISKTSIDTHTDIVTSLSKLTLTGKSTNQRRRFTSLDKQHAEVVGCCFVYQMCLVGDSKELRKPLQNLQYSSGIPPIVHQQIPVYPSSRSFATDQRRLEAALEDPQAVPWKLAYQLRRFAKNGYLSPMQTLDLLPEAKRVMARSGIEIAVAALRKLFADMPYPGLETEASEFHLETMLKYLTRFEEQAKKEEALASADGNPQTSERLAMIHQVRVTPSGLYLSGPEPEPYNRVLRKYPKHHEFFLRVQFADEDGEPVRFNPQISNEPVFSGRFKRILRSGFFIAGRKFDFLGFSHSSLRAQSCWFMSPFAQNGSLIYDRVLIQQLGDFTKIRCPAKCAARIGQAFSETPIAVPLKPGLVQMQPDVQRGSRVFSAKGMLSLDDRLEGDQILMRPSMVKFEGSESFDLELCNASYKSLPMYLNRQTIKIMEDIGVADEWFLNLQSQEIERLRKATTNASNAAKFLTSHMIGDRVHLPWLIRKLAHMSIEFRTDRFLCDVLEMSVMMEVKSLKHRARYSVPKGLTLYGVMDETGVLGANEIFCTFQTQKGKKTVITKRNVLVTRSPALHPGDIQLVDAVNVPRDSPLMKLSNCICFSQKGNRDLPSKLSGGDLDGDLYNIVWDPECLPSKYCEPADYPRQPAMDIGRTVERDDMTDFFVTFMETDQLGRIATNHQILADQRSAGTLDQDCTRLAEMHSTAVDFSKTGVPVDMKRMPKFAPVRPDFMAMGNIVRMEKKEGLQLEAKSLSTQDDNDDDDFPAYRYYESHKILGQLYRAIDEHEVFSEIKKYRMLSTRTPSVLNRVWTHIHKKCWNLQWAHHVTWARELREMYEYNLKNTMASYSEHPSRPISELEAFIGNILGVTGNQSKRQRDLSVTMKEAYERDAGFVIKCILNDDDGERAEDALERSMACLSVCLDEGNAFVTAGRNSSQLVSFGYISAAVCLREMELEFE</sequence>
<organism evidence="4 5">
    <name type="scientific">Diplocarpon coronariae</name>
    <dbReference type="NCBI Taxonomy" id="2795749"/>
    <lineage>
        <taxon>Eukaryota</taxon>
        <taxon>Fungi</taxon>
        <taxon>Dikarya</taxon>
        <taxon>Ascomycota</taxon>
        <taxon>Pezizomycotina</taxon>
        <taxon>Leotiomycetes</taxon>
        <taxon>Helotiales</taxon>
        <taxon>Drepanopezizaceae</taxon>
        <taxon>Diplocarpon</taxon>
    </lineage>
</organism>
<protein>
    <recommendedName>
        <fullName evidence="1">RNA-dependent RNA polymerase</fullName>
        <ecNumber evidence="1">2.7.7.48</ecNumber>
    </recommendedName>
</protein>
<evidence type="ECO:0000259" key="2">
    <source>
        <dbReference type="Pfam" id="PF05183"/>
    </source>
</evidence>
<dbReference type="AlphaFoldDB" id="A0A218ZBC1"/>
<evidence type="ECO:0000313" key="4">
    <source>
        <dbReference type="EMBL" id="OWP04585.1"/>
    </source>
</evidence>
<keyword evidence="5" id="KW-1185">Reference proteome</keyword>
<name>A0A218ZBC1_9HELO</name>
<dbReference type="STRING" id="503106.A0A218ZBC1"/>
<dbReference type="PANTHER" id="PTHR23079">
    <property type="entry name" value="RNA-DEPENDENT RNA POLYMERASE"/>
    <property type="match status" value="1"/>
</dbReference>
<dbReference type="InterPro" id="IPR007855">
    <property type="entry name" value="RDRP"/>
</dbReference>
<proteinExistence type="inferred from homology"/>
<evidence type="ECO:0000256" key="1">
    <source>
        <dbReference type="RuleBase" id="RU363098"/>
    </source>
</evidence>
<dbReference type="Proteomes" id="UP000242519">
    <property type="component" value="Unassembled WGS sequence"/>
</dbReference>
<dbReference type="InterPro" id="IPR057503">
    <property type="entry name" value="PH_RdRP"/>
</dbReference>
<gene>
    <name evidence="4" type="ORF">B2J93_4864</name>
</gene>
<comment type="catalytic activity">
    <reaction evidence="1">
        <text>RNA(n) + a ribonucleoside 5'-triphosphate = RNA(n+1) + diphosphate</text>
        <dbReference type="Rhea" id="RHEA:21248"/>
        <dbReference type="Rhea" id="RHEA-COMP:14527"/>
        <dbReference type="Rhea" id="RHEA-COMP:17342"/>
        <dbReference type="ChEBI" id="CHEBI:33019"/>
        <dbReference type="ChEBI" id="CHEBI:61557"/>
        <dbReference type="ChEBI" id="CHEBI:140395"/>
        <dbReference type="EC" id="2.7.7.48"/>
    </reaction>
</comment>